<proteinExistence type="predicted"/>
<evidence type="ECO:0008006" key="4">
    <source>
        <dbReference type="Google" id="ProtNLM"/>
    </source>
</evidence>
<comment type="caution">
    <text evidence="2">The sequence shown here is derived from an EMBL/GenBank/DDBJ whole genome shotgun (WGS) entry which is preliminary data.</text>
</comment>
<dbReference type="OrthoDB" id="5292580at2"/>
<keyword evidence="1" id="KW-0732">Signal</keyword>
<name>A0A1H2QLM5_9FLAO</name>
<protein>
    <recommendedName>
        <fullName evidence="4">DUF4197 domain-containing protein</fullName>
    </recommendedName>
</protein>
<reference evidence="2 3" key="1">
    <citation type="submission" date="2016-10" db="EMBL/GenBank/DDBJ databases">
        <authorList>
            <person name="Varghese N."/>
            <person name="Submissions S."/>
        </authorList>
    </citation>
    <scope>NUCLEOTIDE SEQUENCE [LARGE SCALE GENOMIC DNA]</scope>
    <source>
        <strain evidence="2 3">DSM 11449</strain>
    </source>
</reference>
<dbReference type="GeneID" id="85017951"/>
<evidence type="ECO:0000313" key="3">
    <source>
        <dbReference type="Proteomes" id="UP000182771"/>
    </source>
</evidence>
<evidence type="ECO:0000313" key="2">
    <source>
        <dbReference type="EMBL" id="SDW07329.1"/>
    </source>
</evidence>
<dbReference type="InterPro" id="IPR025245">
    <property type="entry name" value="DUF4197"/>
</dbReference>
<feature type="chain" id="PRO_5028816287" description="DUF4197 domain-containing protein" evidence="1">
    <location>
        <begin position="19"/>
        <end position="233"/>
    </location>
</feature>
<accession>A0A1H2QLM5</accession>
<evidence type="ECO:0000256" key="1">
    <source>
        <dbReference type="SAM" id="SignalP"/>
    </source>
</evidence>
<dbReference type="Proteomes" id="UP000182771">
    <property type="component" value="Unassembled WGS sequence"/>
</dbReference>
<dbReference type="RefSeq" id="WP_016419482.1">
    <property type="nucleotide sequence ID" value="NZ_FNND01000001.1"/>
</dbReference>
<dbReference type="EMBL" id="FNND01000001">
    <property type="protein sequence ID" value="SDW07329.1"/>
    <property type="molecule type" value="Genomic_DNA"/>
</dbReference>
<dbReference type="Pfam" id="PF13852">
    <property type="entry name" value="DUF4197"/>
    <property type="match status" value="1"/>
</dbReference>
<feature type="signal peptide" evidence="1">
    <location>
        <begin position="1"/>
        <end position="18"/>
    </location>
</feature>
<keyword evidence="3" id="KW-1185">Reference proteome</keyword>
<dbReference type="AlphaFoldDB" id="A0A1H2QLM5"/>
<organism evidence="2 3">
    <name type="scientific">Capnocytophaga granulosa</name>
    <dbReference type="NCBI Taxonomy" id="45242"/>
    <lineage>
        <taxon>Bacteria</taxon>
        <taxon>Pseudomonadati</taxon>
        <taxon>Bacteroidota</taxon>
        <taxon>Flavobacteriia</taxon>
        <taxon>Flavobacteriales</taxon>
        <taxon>Flavobacteriaceae</taxon>
        <taxon>Capnocytophaga</taxon>
    </lineage>
</organism>
<sequence>MKKIILLVSSFFCLSSCADLQSIMNSTQQSGALSSVDISNGLKQALELGIAQGVDLLSQKDGYYGNSLAKILFPEPLQKVDNTLRSIGLGSLADEGVKLLNRAAEDAVTEAKPIFINAVKNLSFSDATAILTGGKNAATDYLKKTTTQSLIQAFSPKIQVSLGKVGADQVWSSIIDKYNAVPLVTKVNPDLTSYVTEKAIDGLFLQIAQKEEDIRTNIGSRTTPLLQKVFAKQ</sequence>
<gene>
    <name evidence="2" type="ORF">SAMN05444420_101175</name>
</gene>